<dbReference type="EMBL" id="CAJVPM010036085">
    <property type="protein sequence ID" value="CAG8691809.1"/>
    <property type="molecule type" value="Genomic_DNA"/>
</dbReference>
<keyword evidence="2" id="KW-1185">Reference proteome</keyword>
<sequence>VVSLGMEGIRTVFNNLSSYKKNRQLFIHSLSKDLKNYVTSINDMIEEMFDKNDQRENFELDLNVWMLEIFARRMALWFKVTSFYYMLPNIIIDHILFSNEIKKKFIEQDRNFRDENVFDVLTILVNEDIKSKLSNEVNIKSNNENMIRLINEIINIYDELRDVFEDELYLNYKYINSLKYVDACVKELLYLISTIPFSSRTIVRGGVI</sequence>
<name>A0ACA9P6Z2_9GLOM</name>
<protein>
    <submittedName>
        <fullName evidence="1">7780_t:CDS:1</fullName>
    </submittedName>
</protein>
<evidence type="ECO:0000313" key="2">
    <source>
        <dbReference type="Proteomes" id="UP000789860"/>
    </source>
</evidence>
<reference evidence="1" key="1">
    <citation type="submission" date="2021-06" db="EMBL/GenBank/DDBJ databases">
        <authorList>
            <person name="Kallberg Y."/>
            <person name="Tangrot J."/>
            <person name="Rosling A."/>
        </authorList>
    </citation>
    <scope>NUCLEOTIDE SEQUENCE</scope>
    <source>
        <strain evidence="1">AU212A</strain>
    </source>
</reference>
<gene>
    <name evidence="1" type="ORF">SCALOS_LOCUS10162</name>
</gene>
<comment type="caution">
    <text evidence="1">The sequence shown here is derived from an EMBL/GenBank/DDBJ whole genome shotgun (WGS) entry which is preliminary data.</text>
</comment>
<feature type="non-terminal residue" evidence="1">
    <location>
        <position position="1"/>
    </location>
</feature>
<organism evidence="1 2">
    <name type="scientific">Scutellospora calospora</name>
    <dbReference type="NCBI Taxonomy" id="85575"/>
    <lineage>
        <taxon>Eukaryota</taxon>
        <taxon>Fungi</taxon>
        <taxon>Fungi incertae sedis</taxon>
        <taxon>Mucoromycota</taxon>
        <taxon>Glomeromycotina</taxon>
        <taxon>Glomeromycetes</taxon>
        <taxon>Diversisporales</taxon>
        <taxon>Gigasporaceae</taxon>
        <taxon>Scutellospora</taxon>
    </lineage>
</organism>
<feature type="non-terminal residue" evidence="1">
    <location>
        <position position="208"/>
    </location>
</feature>
<dbReference type="Proteomes" id="UP000789860">
    <property type="component" value="Unassembled WGS sequence"/>
</dbReference>
<evidence type="ECO:0000313" key="1">
    <source>
        <dbReference type="EMBL" id="CAG8691809.1"/>
    </source>
</evidence>
<proteinExistence type="predicted"/>
<accession>A0ACA9P6Z2</accession>